<feature type="region of interest" description="Disordered" evidence="1">
    <location>
        <begin position="107"/>
        <end position="146"/>
    </location>
</feature>
<accession>R7VH72</accession>
<reference evidence="2 4" key="2">
    <citation type="journal article" date="2013" name="Nature">
        <title>Insights into bilaterian evolution from three spiralian genomes.</title>
        <authorList>
            <person name="Simakov O."/>
            <person name="Marletaz F."/>
            <person name="Cho S.J."/>
            <person name="Edsinger-Gonzales E."/>
            <person name="Havlak P."/>
            <person name="Hellsten U."/>
            <person name="Kuo D.H."/>
            <person name="Larsson T."/>
            <person name="Lv J."/>
            <person name="Arendt D."/>
            <person name="Savage R."/>
            <person name="Osoegawa K."/>
            <person name="de Jong P."/>
            <person name="Grimwood J."/>
            <person name="Chapman J.A."/>
            <person name="Shapiro H."/>
            <person name="Aerts A."/>
            <person name="Otillar R.P."/>
            <person name="Terry A.Y."/>
            <person name="Boore J.L."/>
            <person name="Grigoriev I.V."/>
            <person name="Lindberg D.R."/>
            <person name="Seaver E.C."/>
            <person name="Weisblat D.A."/>
            <person name="Putnam N.H."/>
            <person name="Rokhsar D.S."/>
        </authorList>
    </citation>
    <scope>NUCLEOTIDE SEQUENCE</scope>
    <source>
        <strain evidence="2 4">I ESC-2004</strain>
    </source>
</reference>
<gene>
    <name evidence="2" type="ORF">CAPTEDRAFT_196851</name>
</gene>
<evidence type="ECO:0000256" key="1">
    <source>
        <dbReference type="SAM" id="MobiDB-lite"/>
    </source>
</evidence>
<reference evidence="4" key="1">
    <citation type="submission" date="2012-12" db="EMBL/GenBank/DDBJ databases">
        <authorList>
            <person name="Hellsten U."/>
            <person name="Grimwood J."/>
            <person name="Chapman J.A."/>
            <person name="Shapiro H."/>
            <person name="Aerts A."/>
            <person name="Otillar R.P."/>
            <person name="Terry A.Y."/>
            <person name="Boore J.L."/>
            <person name="Simakov O."/>
            <person name="Marletaz F."/>
            <person name="Cho S.-J."/>
            <person name="Edsinger-Gonzales E."/>
            <person name="Havlak P."/>
            <person name="Kuo D.-H."/>
            <person name="Larsson T."/>
            <person name="Lv J."/>
            <person name="Arendt D."/>
            <person name="Savage R."/>
            <person name="Osoegawa K."/>
            <person name="de Jong P."/>
            <person name="Lindberg D.R."/>
            <person name="Seaver E.C."/>
            <person name="Weisblat D.A."/>
            <person name="Putnam N.H."/>
            <person name="Grigoriev I.V."/>
            <person name="Rokhsar D.S."/>
        </authorList>
    </citation>
    <scope>NUCLEOTIDE SEQUENCE</scope>
    <source>
        <strain evidence="4">I ESC-2004</strain>
    </source>
</reference>
<feature type="region of interest" description="Disordered" evidence="1">
    <location>
        <begin position="220"/>
        <end position="289"/>
    </location>
</feature>
<dbReference type="EMBL" id="AMQN01003927">
    <property type="status" value="NOT_ANNOTATED_CDS"/>
    <property type="molecule type" value="Genomic_DNA"/>
</dbReference>
<dbReference type="Proteomes" id="UP000014760">
    <property type="component" value="Unassembled WGS sequence"/>
</dbReference>
<name>R7VH72_CAPTE</name>
<evidence type="ECO:0000313" key="4">
    <source>
        <dbReference type="Proteomes" id="UP000014760"/>
    </source>
</evidence>
<feature type="compositionally biased region" description="Polar residues" evidence="1">
    <location>
        <begin position="261"/>
        <end position="289"/>
    </location>
</feature>
<feature type="compositionally biased region" description="Basic and acidic residues" evidence="1">
    <location>
        <begin position="220"/>
        <end position="235"/>
    </location>
</feature>
<dbReference type="EnsemblMetazoa" id="CapteT196851">
    <property type="protein sequence ID" value="CapteP196851"/>
    <property type="gene ID" value="CapteG196851"/>
</dbReference>
<sequence length="289" mass="31918">MSWHKLRPCCGKLRTIIGRNVARQGSTKSSKAENITDEVVVALSKLLNAKAVPKFAVGPDQLHRVKPQEILSVSVCERLKDVETELELLKSLYARVDGMERMVKKPKYNSVAATGPTARRPTSRPAAKPQAVKSRQPHQAPDHRVGADGFTECKSFFVARFDPDTPGDAIEEFLRENHVDAPQASFRVDVKLDDFGKVYNAAFWSKGILVDKFYNRPKRVNDKEAPRGSSPHDDQPPPLESEDGDPLLPNENESPADLVAQANTAQSTSPAEQSALASTETTTKSVWDY</sequence>
<organism evidence="2">
    <name type="scientific">Capitella teleta</name>
    <name type="common">Polychaete worm</name>
    <dbReference type="NCBI Taxonomy" id="283909"/>
    <lineage>
        <taxon>Eukaryota</taxon>
        <taxon>Metazoa</taxon>
        <taxon>Spiralia</taxon>
        <taxon>Lophotrochozoa</taxon>
        <taxon>Annelida</taxon>
        <taxon>Polychaeta</taxon>
        <taxon>Sedentaria</taxon>
        <taxon>Scolecida</taxon>
        <taxon>Capitellidae</taxon>
        <taxon>Capitella</taxon>
    </lineage>
</organism>
<dbReference type="AlphaFoldDB" id="R7VH72"/>
<protein>
    <submittedName>
        <fullName evidence="2 3">Uncharacterized protein</fullName>
    </submittedName>
</protein>
<keyword evidence="4" id="KW-1185">Reference proteome</keyword>
<reference evidence="3" key="3">
    <citation type="submission" date="2015-06" db="UniProtKB">
        <authorList>
            <consortium name="EnsemblMetazoa"/>
        </authorList>
    </citation>
    <scope>IDENTIFICATION</scope>
</reference>
<dbReference type="HOGENOM" id="CLU_963916_0_0_1"/>
<dbReference type="EMBL" id="KB292234">
    <property type="protein sequence ID" value="ELU17927.1"/>
    <property type="molecule type" value="Genomic_DNA"/>
</dbReference>
<evidence type="ECO:0000313" key="3">
    <source>
        <dbReference type="EnsemblMetazoa" id="CapteP196851"/>
    </source>
</evidence>
<evidence type="ECO:0000313" key="2">
    <source>
        <dbReference type="EMBL" id="ELU17927.1"/>
    </source>
</evidence>
<proteinExistence type="predicted"/>